<dbReference type="PIRSF" id="PIRSF006603">
    <property type="entry name" value="DinF"/>
    <property type="match status" value="1"/>
</dbReference>
<evidence type="ECO:0000256" key="7">
    <source>
        <dbReference type="SAM" id="Phobius"/>
    </source>
</evidence>
<feature type="transmembrane region" description="Helical" evidence="7">
    <location>
        <begin position="138"/>
        <end position="158"/>
    </location>
</feature>
<keyword evidence="5 7" id="KW-1133">Transmembrane helix</keyword>
<name>A0A9D1MD31_9FIRM</name>
<dbReference type="GO" id="GO:0015297">
    <property type="term" value="F:antiporter activity"/>
    <property type="evidence" value="ECO:0007669"/>
    <property type="project" value="InterPro"/>
</dbReference>
<dbReference type="InterPro" id="IPR048279">
    <property type="entry name" value="MdtK-like"/>
</dbReference>
<reference evidence="8" key="2">
    <citation type="journal article" date="2021" name="PeerJ">
        <title>Extensive microbial diversity within the chicken gut microbiome revealed by metagenomics and culture.</title>
        <authorList>
            <person name="Gilroy R."/>
            <person name="Ravi A."/>
            <person name="Getino M."/>
            <person name="Pursley I."/>
            <person name="Horton D.L."/>
            <person name="Alikhan N.F."/>
            <person name="Baker D."/>
            <person name="Gharbi K."/>
            <person name="Hall N."/>
            <person name="Watson M."/>
            <person name="Adriaenssens E.M."/>
            <person name="Foster-Nyarko E."/>
            <person name="Jarju S."/>
            <person name="Secka A."/>
            <person name="Antonio M."/>
            <person name="Oren A."/>
            <person name="Chaudhuri R.R."/>
            <person name="La Ragione R."/>
            <person name="Hildebrand F."/>
            <person name="Pallen M.J."/>
        </authorList>
    </citation>
    <scope>NUCLEOTIDE SEQUENCE</scope>
    <source>
        <strain evidence="8">USAMLcec3-3695</strain>
    </source>
</reference>
<dbReference type="Proteomes" id="UP000824109">
    <property type="component" value="Unassembled WGS sequence"/>
</dbReference>
<proteinExistence type="predicted"/>
<feature type="transmembrane region" description="Helical" evidence="7">
    <location>
        <begin position="360"/>
        <end position="379"/>
    </location>
</feature>
<keyword evidence="4 7" id="KW-0812">Transmembrane</keyword>
<keyword evidence="3" id="KW-1003">Cell membrane</keyword>
<keyword evidence="6 7" id="KW-0472">Membrane</keyword>
<evidence type="ECO:0000256" key="2">
    <source>
        <dbReference type="ARBA" id="ARBA00022448"/>
    </source>
</evidence>
<keyword evidence="2" id="KW-0813">Transport</keyword>
<feature type="transmembrane region" description="Helical" evidence="7">
    <location>
        <begin position="391"/>
        <end position="410"/>
    </location>
</feature>
<feature type="transmembrane region" description="Helical" evidence="7">
    <location>
        <begin position="170"/>
        <end position="191"/>
    </location>
</feature>
<feature type="transmembrane region" description="Helical" evidence="7">
    <location>
        <begin position="317"/>
        <end position="340"/>
    </location>
</feature>
<dbReference type="InterPro" id="IPR052031">
    <property type="entry name" value="Membrane_Transporter-Flippase"/>
</dbReference>
<dbReference type="Pfam" id="PF01554">
    <property type="entry name" value="MatE"/>
    <property type="match status" value="2"/>
</dbReference>
<dbReference type="GO" id="GO:0042910">
    <property type="term" value="F:xenobiotic transmembrane transporter activity"/>
    <property type="evidence" value="ECO:0007669"/>
    <property type="project" value="InterPro"/>
</dbReference>
<dbReference type="AlphaFoldDB" id="A0A9D1MD31"/>
<organism evidence="8 9">
    <name type="scientific">Candidatus Ornithomonoglobus merdipullorum</name>
    <dbReference type="NCBI Taxonomy" id="2840895"/>
    <lineage>
        <taxon>Bacteria</taxon>
        <taxon>Bacillati</taxon>
        <taxon>Bacillota</taxon>
        <taxon>Clostridia</taxon>
        <taxon>Candidatus Ornithomonoglobus</taxon>
    </lineage>
</organism>
<evidence type="ECO:0000256" key="5">
    <source>
        <dbReference type="ARBA" id="ARBA00022989"/>
    </source>
</evidence>
<accession>A0A9D1MD31</accession>
<feature type="transmembrane region" description="Helical" evidence="7">
    <location>
        <begin position="97"/>
        <end position="118"/>
    </location>
</feature>
<evidence type="ECO:0000256" key="3">
    <source>
        <dbReference type="ARBA" id="ARBA00022475"/>
    </source>
</evidence>
<dbReference type="PANTHER" id="PTHR43549:SF3">
    <property type="entry name" value="MULTIDRUG RESISTANCE PROTEIN YPNP-RELATED"/>
    <property type="match status" value="1"/>
</dbReference>
<evidence type="ECO:0000256" key="6">
    <source>
        <dbReference type="ARBA" id="ARBA00023136"/>
    </source>
</evidence>
<dbReference type="InterPro" id="IPR002528">
    <property type="entry name" value="MATE_fam"/>
</dbReference>
<evidence type="ECO:0000256" key="4">
    <source>
        <dbReference type="ARBA" id="ARBA00022692"/>
    </source>
</evidence>
<feature type="transmembrane region" description="Helical" evidence="7">
    <location>
        <begin position="62"/>
        <end position="85"/>
    </location>
</feature>
<feature type="transmembrane region" description="Helical" evidence="7">
    <location>
        <begin position="422"/>
        <end position="443"/>
    </location>
</feature>
<protein>
    <submittedName>
        <fullName evidence="8">MATE family efflux transporter</fullName>
    </submittedName>
</protein>
<comment type="subcellular location">
    <subcellularLocation>
        <location evidence="1">Cell membrane</location>
        <topology evidence="1">Multi-pass membrane protein</topology>
    </subcellularLocation>
</comment>
<feature type="transmembrane region" description="Helical" evidence="7">
    <location>
        <begin position="197"/>
        <end position="217"/>
    </location>
</feature>
<reference evidence="8" key="1">
    <citation type="submission" date="2020-10" db="EMBL/GenBank/DDBJ databases">
        <authorList>
            <person name="Gilroy R."/>
        </authorList>
    </citation>
    <scope>NUCLEOTIDE SEQUENCE</scope>
    <source>
        <strain evidence="8">USAMLcec3-3695</strain>
    </source>
</reference>
<dbReference type="CDD" id="cd13138">
    <property type="entry name" value="MATE_yoeA_like"/>
    <property type="match status" value="1"/>
</dbReference>
<dbReference type="PANTHER" id="PTHR43549">
    <property type="entry name" value="MULTIDRUG RESISTANCE PROTEIN YPNP-RELATED"/>
    <property type="match status" value="1"/>
</dbReference>
<evidence type="ECO:0000256" key="1">
    <source>
        <dbReference type="ARBA" id="ARBA00004651"/>
    </source>
</evidence>
<dbReference type="EMBL" id="DVNB01000097">
    <property type="protein sequence ID" value="HIU58029.1"/>
    <property type="molecule type" value="Genomic_DNA"/>
</dbReference>
<evidence type="ECO:0000313" key="9">
    <source>
        <dbReference type="Proteomes" id="UP000824109"/>
    </source>
</evidence>
<gene>
    <name evidence="8" type="ORF">IAA61_09520</name>
</gene>
<comment type="caution">
    <text evidence="8">The sequence shown here is derived from an EMBL/GenBank/DDBJ whole genome shotgun (WGS) entry which is preliminary data.</text>
</comment>
<sequence length="462" mass="49200">MSKSRSEIDMCSGPLLPSILMFALPLMASSVLQLLFNAADVIVVGRFAGENSLAAVGSNTSLINLMTNLFLGLATGTNVIAAQLIGAGKHGRLKMTIHTSISLGIISGLALTVIGLLFATQILELMQTPAEVLRLSALYLRVYFLGMPAMMVYNFGSAILRAKGDTKRPLYYLLAAGVINVILNLIFVIVFKLDVLGVALATVISQFISAGLILRTLMHEKGAFKLSLRRLRPNGATVKRILRIGLPAGVQGVVFSLSNVVIQSSINSFGATVMAGNAAAANLEGFVWVAMNAFNQAALTFTGQNVGAGRYTRINKIALTAGSCEFTVGLVCGIGVFLLYNPLLGIYSNSPDVIAAGHVRLLYVCAPYFLGGLMDCIVGPIRGMGASITPTVISLLGSCVLRLVWVATIFQIPEFRTPETLYISYPISWALTFAAHFVFYIILRRKFPKQDAVPASAAAAAV</sequence>
<dbReference type="GO" id="GO:0005886">
    <property type="term" value="C:plasma membrane"/>
    <property type="evidence" value="ECO:0007669"/>
    <property type="project" value="UniProtKB-SubCell"/>
</dbReference>
<evidence type="ECO:0000313" key="8">
    <source>
        <dbReference type="EMBL" id="HIU58029.1"/>
    </source>
</evidence>
<dbReference type="NCBIfam" id="TIGR00797">
    <property type="entry name" value="matE"/>
    <property type="match status" value="1"/>
</dbReference>